<gene>
    <name evidence="1" type="ORF">LCGC14_0985630</name>
</gene>
<comment type="caution">
    <text evidence="1">The sequence shown here is derived from an EMBL/GenBank/DDBJ whole genome shotgun (WGS) entry which is preliminary data.</text>
</comment>
<dbReference type="EMBL" id="LAZR01003708">
    <property type="protein sequence ID" value="KKN15484.1"/>
    <property type="molecule type" value="Genomic_DNA"/>
</dbReference>
<accession>A0A0F9NBT7</accession>
<reference evidence="1" key="1">
    <citation type="journal article" date="2015" name="Nature">
        <title>Complex archaea that bridge the gap between prokaryotes and eukaryotes.</title>
        <authorList>
            <person name="Spang A."/>
            <person name="Saw J.H."/>
            <person name="Jorgensen S.L."/>
            <person name="Zaremba-Niedzwiedzka K."/>
            <person name="Martijn J."/>
            <person name="Lind A.E."/>
            <person name="van Eijk R."/>
            <person name="Schleper C."/>
            <person name="Guy L."/>
            <person name="Ettema T.J."/>
        </authorList>
    </citation>
    <scope>NUCLEOTIDE SEQUENCE</scope>
</reference>
<organism evidence="1">
    <name type="scientific">marine sediment metagenome</name>
    <dbReference type="NCBI Taxonomy" id="412755"/>
    <lineage>
        <taxon>unclassified sequences</taxon>
        <taxon>metagenomes</taxon>
        <taxon>ecological metagenomes</taxon>
    </lineage>
</organism>
<dbReference type="AlphaFoldDB" id="A0A0F9NBT7"/>
<evidence type="ECO:0000313" key="1">
    <source>
        <dbReference type="EMBL" id="KKN15484.1"/>
    </source>
</evidence>
<dbReference type="PROSITE" id="PS51257">
    <property type="entry name" value="PROKAR_LIPOPROTEIN"/>
    <property type="match status" value="1"/>
</dbReference>
<name>A0A0F9NBT7_9ZZZZ</name>
<proteinExistence type="predicted"/>
<sequence length="60" mass="6861">MPLIKKLFCFLGIHVYPYVAASTFGSSCFIPECRCIYCNYDPKFIVITIQHKIGKENAEV</sequence>
<protein>
    <submittedName>
        <fullName evidence="1">Uncharacterized protein</fullName>
    </submittedName>
</protein>